<protein>
    <submittedName>
        <fullName evidence="2">Uncharacterized protein</fullName>
    </submittedName>
</protein>
<reference evidence="2" key="2">
    <citation type="submission" date="2020-11" db="EMBL/GenBank/DDBJ databases">
        <authorList>
            <person name="McCartney M.A."/>
            <person name="Auch B."/>
            <person name="Kono T."/>
            <person name="Mallez S."/>
            <person name="Becker A."/>
            <person name="Gohl D.M."/>
            <person name="Silverstein K.A.T."/>
            <person name="Koren S."/>
            <person name="Bechman K.B."/>
            <person name="Herman A."/>
            <person name="Abrahante J.E."/>
            <person name="Garbe J."/>
        </authorList>
    </citation>
    <scope>NUCLEOTIDE SEQUENCE</scope>
    <source>
        <strain evidence="2">Duluth1</strain>
        <tissue evidence="2">Whole animal</tissue>
    </source>
</reference>
<organism evidence="2 3">
    <name type="scientific">Dreissena polymorpha</name>
    <name type="common">Zebra mussel</name>
    <name type="synonym">Mytilus polymorpha</name>
    <dbReference type="NCBI Taxonomy" id="45954"/>
    <lineage>
        <taxon>Eukaryota</taxon>
        <taxon>Metazoa</taxon>
        <taxon>Spiralia</taxon>
        <taxon>Lophotrochozoa</taxon>
        <taxon>Mollusca</taxon>
        <taxon>Bivalvia</taxon>
        <taxon>Autobranchia</taxon>
        <taxon>Heteroconchia</taxon>
        <taxon>Euheterodonta</taxon>
        <taxon>Imparidentia</taxon>
        <taxon>Neoheterodontei</taxon>
        <taxon>Myida</taxon>
        <taxon>Dreissenoidea</taxon>
        <taxon>Dreissenidae</taxon>
        <taxon>Dreissena</taxon>
    </lineage>
</organism>
<comment type="caution">
    <text evidence="2">The sequence shown here is derived from an EMBL/GenBank/DDBJ whole genome shotgun (WGS) entry which is preliminary data.</text>
</comment>
<dbReference type="Proteomes" id="UP000828390">
    <property type="component" value="Unassembled WGS sequence"/>
</dbReference>
<keyword evidence="3" id="KW-1185">Reference proteome</keyword>
<dbReference type="AlphaFoldDB" id="A0A9D4CAI9"/>
<accession>A0A9D4CAI9</accession>
<dbReference type="EMBL" id="JAIWYP010000013">
    <property type="protein sequence ID" value="KAH3720061.1"/>
    <property type="molecule type" value="Genomic_DNA"/>
</dbReference>
<feature type="compositionally biased region" description="Polar residues" evidence="1">
    <location>
        <begin position="42"/>
        <end position="53"/>
    </location>
</feature>
<reference evidence="2" key="1">
    <citation type="journal article" date="2019" name="bioRxiv">
        <title>The Genome of the Zebra Mussel, Dreissena polymorpha: A Resource for Invasive Species Research.</title>
        <authorList>
            <person name="McCartney M.A."/>
            <person name="Auch B."/>
            <person name="Kono T."/>
            <person name="Mallez S."/>
            <person name="Zhang Y."/>
            <person name="Obille A."/>
            <person name="Becker A."/>
            <person name="Abrahante J.E."/>
            <person name="Garbe J."/>
            <person name="Badalamenti J.P."/>
            <person name="Herman A."/>
            <person name="Mangelson H."/>
            <person name="Liachko I."/>
            <person name="Sullivan S."/>
            <person name="Sone E.D."/>
            <person name="Koren S."/>
            <person name="Silverstein K.A.T."/>
            <person name="Beckman K.B."/>
            <person name="Gohl D.M."/>
        </authorList>
    </citation>
    <scope>NUCLEOTIDE SEQUENCE</scope>
    <source>
        <strain evidence="2">Duluth1</strain>
        <tissue evidence="2">Whole animal</tissue>
    </source>
</reference>
<evidence type="ECO:0000313" key="2">
    <source>
        <dbReference type="EMBL" id="KAH3720061.1"/>
    </source>
</evidence>
<evidence type="ECO:0000256" key="1">
    <source>
        <dbReference type="SAM" id="MobiDB-lite"/>
    </source>
</evidence>
<gene>
    <name evidence="2" type="ORF">DPMN_062954</name>
</gene>
<evidence type="ECO:0000313" key="3">
    <source>
        <dbReference type="Proteomes" id="UP000828390"/>
    </source>
</evidence>
<proteinExistence type="predicted"/>
<feature type="region of interest" description="Disordered" evidence="1">
    <location>
        <begin position="31"/>
        <end position="53"/>
    </location>
</feature>
<sequence length="53" mass="6292">MEARIRKFGYLHCLQQNQCIRMCNRPSKGIHAGTARRHIKRNSASSKMRSWNY</sequence>
<name>A0A9D4CAI9_DREPO</name>